<feature type="region of interest" description="Disordered" evidence="1">
    <location>
        <begin position="1"/>
        <end position="25"/>
    </location>
</feature>
<reference evidence="2 3" key="1">
    <citation type="journal article" date="2017" name="Gigascience">
        <title>Draft genome of the honey bee ectoparasitic mite, Tropilaelaps mercedesae, is shaped by the parasitic life history.</title>
        <authorList>
            <person name="Dong X."/>
            <person name="Armstrong S.D."/>
            <person name="Xia D."/>
            <person name="Makepeace B.L."/>
            <person name="Darby A.C."/>
            <person name="Kadowaki T."/>
        </authorList>
    </citation>
    <scope>NUCLEOTIDE SEQUENCE [LARGE SCALE GENOMIC DNA]</scope>
    <source>
        <strain evidence="2">Wuxi-XJTLU</strain>
    </source>
</reference>
<evidence type="ECO:0000256" key="1">
    <source>
        <dbReference type="SAM" id="MobiDB-lite"/>
    </source>
</evidence>
<dbReference type="InParanoid" id="A0A1V9X4N8"/>
<dbReference type="EMBL" id="MNPL01025609">
    <property type="protein sequence ID" value="OQR68232.1"/>
    <property type="molecule type" value="Genomic_DNA"/>
</dbReference>
<evidence type="ECO:0000313" key="2">
    <source>
        <dbReference type="EMBL" id="OQR68232.1"/>
    </source>
</evidence>
<evidence type="ECO:0000313" key="3">
    <source>
        <dbReference type="Proteomes" id="UP000192247"/>
    </source>
</evidence>
<sequence length="210" mass="22441">MTTNFADSRGRAANAARPHPHAASDKTVVGVTSATTVADLLAILRRSQMLSPASAFPASSLADFEGGIYAAQGPRRRDCLVVNRGGMEHLLGPTDRPLRLLAHSGGHLIYKPDLRDSFGHVPPRGGRLTKVASFSRSHAATRSGIVAASRHAPELVSWTAIGFLESHGRAPLKVDIGRGSQYVYSYGRAELLPSAQQQPGQLRTLEADLF</sequence>
<proteinExistence type="predicted"/>
<protein>
    <submittedName>
        <fullName evidence="2">Uncharacterized protein</fullName>
    </submittedName>
</protein>
<dbReference type="Proteomes" id="UP000192247">
    <property type="component" value="Unassembled WGS sequence"/>
</dbReference>
<accession>A0A1V9X4N8</accession>
<organism evidence="2 3">
    <name type="scientific">Tropilaelaps mercedesae</name>
    <dbReference type="NCBI Taxonomy" id="418985"/>
    <lineage>
        <taxon>Eukaryota</taxon>
        <taxon>Metazoa</taxon>
        <taxon>Ecdysozoa</taxon>
        <taxon>Arthropoda</taxon>
        <taxon>Chelicerata</taxon>
        <taxon>Arachnida</taxon>
        <taxon>Acari</taxon>
        <taxon>Parasitiformes</taxon>
        <taxon>Mesostigmata</taxon>
        <taxon>Gamasina</taxon>
        <taxon>Dermanyssoidea</taxon>
        <taxon>Laelapidae</taxon>
        <taxon>Tropilaelaps</taxon>
    </lineage>
</organism>
<comment type="caution">
    <text evidence="2">The sequence shown here is derived from an EMBL/GenBank/DDBJ whole genome shotgun (WGS) entry which is preliminary data.</text>
</comment>
<gene>
    <name evidence="2" type="ORF">BIW11_13038</name>
</gene>
<name>A0A1V9X4N8_9ACAR</name>
<dbReference type="AlphaFoldDB" id="A0A1V9X4N8"/>
<keyword evidence="3" id="KW-1185">Reference proteome</keyword>